<keyword evidence="5" id="KW-1185">Reference proteome</keyword>
<comment type="caution">
    <text evidence="4">The sequence shown here is derived from an EMBL/GenBank/DDBJ whole genome shotgun (WGS) entry which is preliminary data.</text>
</comment>
<dbReference type="EMBL" id="VKKG01000003">
    <property type="protein sequence ID" value="TRY18297.1"/>
    <property type="molecule type" value="Genomic_DNA"/>
</dbReference>
<dbReference type="Proteomes" id="UP000317638">
    <property type="component" value="Unassembled WGS sequence"/>
</dbReference>
<dbReference type="RefSeq" id="WP_143938273.1">
    <property type="nucleotide sequence ID" value="NZ_VKKG01000003.1"/>
</dbReference>
<dbReference type="SUPFAM" id="SSF49464">
    <property type="entry name" value="Carboxypeptidase regulatory domain-like"/>
    <property type="match status" value="1"/>
</dbReference>
<keyword evidence="2" id="KW-1133">Transmembrane helix</keyword>
<dbReference type="AlphaFoldDB" id="A0A553K0S4"/>
<proteinExistence type="predicted"/>
<dbReference type="InterPro" id="IPR008969">
    <property type="entry name" value="CarboxyPept-like_regulatory"/>
</dbReference>
<keyword evidence="2" id="KW-0472">Membrane</keyword>
<protein>
    <recommendedName>
        <fullName evidence="6">Carboxypeptidase regulatory-like domain-containing protein</fullName>
    </recommendedName>
</protein>
<dbReference type="OrthoDB" id="2744798at2"/>
<name>A0A553K0S4_9ACTN</name>
<feature type="transmembrane region" description="Helical" evidence="2">
    <location>
        <begin position="284"/>
        <end position="305"/>
    </location>
</feature>
<feature type="chain" id="PRO_5022176603" description="Carboxypeptidase regulatory-like domain-containing protein" evidence="3">
    <location>
        <begin position="25"/>
        <end position="403"/>
    </location>
</feature>
<feature type="compositionally biased region" description="Basic and acidic residues" evidence="1">
    <location>
        <begin position="378"/>
        <end position="394"/>
    </location>
</feature>
<feature type="signal peptide" evidence="3">
    <location>
        <begin position="1"/>
        <end position="24"/>
    </location>
</feature>
<gene>
    <name evidence="4" type="ORF">FOJ82_09710</name>
</gene>
<keyword evidence="3" id="KW-0732">Signal</keyword>
<sequence>MRRLLLLCTAAAALLTSLVGPALAAEPTLLTASAQAEGAGIAIAGTLTSNGEPVADATIEIAVDSTPATSTTTDGTGSFKTTASADATAAHTLQVSFTGNGDLSPSTIEVTFTPTPVQTKAATTLSVSVADASLYPGELLVISGALEAEGSPVANGEINVFIKGQEQGESLAYTDEDGRFSTYAEVPSDLPAGETALRVVHPGNGRTLASERTIPLAIQQADPEPTGEPATPSAEPTPADPTTTAAAGTTTEAASSAVPMATGDAATEEAEPAEVAARTSPFSWFWVGAVVAGGCAVLVAIALLMRRAATQEERRERAEGVEPLYLLADDEDDSYLPEAHGWVTEEFLLDEDFPDEDPTETTQPFPVPSASDSPVAERQPDIYRDAEEPVEQPRPRRSWSGES</sequence>
<accession>A0A553K0S4</accession>
<feature type="compositionally biased region" description="Acidic residues" evidence="1">
    <location>
        <begin position="348"/>
        <end position="359"/>
    </location>
</feature>
<evidence type="ECO:0000313" key="5">
    <source>
        <dbReference type="Proteomes" id="UP000317638"/>
    </source>
</evidence>
<feature type="region of interest" description="Disordered" evidence="1">
    <location>
        <begin position="221"/>
        <end position="272"/>
    </location>
</feature>
<evidence type="ECO:0000256" key="3">
    <source>
        <dbReference type="SAM" id="SignalP"/>
    </source>
</evidence>
<evidence type="ECO:0000256" key="2">
    <source>
        <dbReference type="SAM" id="Phobius"/>
    </source>
</evidence>
<feature type="compositionally biased region" description="Low complexity" evidence="1">
    <location>
        <begin position="223"/>
        <end position="265"/>
    </location>
</feature>
<evidence type="ECO:0000313" key="4">
    <source>
        <dbReference type="EMBL" id="TRY18297.1"/>
    </source>
</evidence>
<feature type="region of interest" description="Disordered" evidence="1">
    <location>
        <begin position="348"/>
        <end position="403"/>
    </location>
</feature>
<organism evidence="4 5">
    <name type="scientific">Tessaracoccus rhinocerotis</name>
    <dbReference type="NCBI Taxonomy" id="1689449"/>
    <lineage>
        <taxon>Bacteria</taxon>
        <taxon>Bacillati</taxon>
        <taxon>Actinomycetota</taxon>
        <taxon>Actinomycetes</taxon>
        <taxon>Propionibacteriales</taxon>
        <taxon>Propionibacteriaceae</taxon>
        <taxon>Tessaracoccus</taxon>
    </lineage>
</organism>
<evidence type="ECO:0000256" key="1">
    <source>
        <dbReference type="SAM" id="MobiDB-lite"/>
    </source>
</evidence>
<evidence type="ECO:0008006" key="6">
    <source>
        <dbReference type="Google" id="ProtNLM"/>
    </source>
</evidence>
<keyword evidence="2" id="KW-0812">Transmembrane</keyword>
<reference evidence="4 5" key="1">
    <citation type="submission" date="2019-07" db="EMBL/GenBank/DDBJ databases">
        <authorList>
            <person name="Zhou L.-Y."/>
        </authorList>
    </citation>
    <scope>NUCLEOTIDE SEQUENCE [LARGE SCALE GENOMIC DNA]</scope>
    <source>
        <strain evidence="4 5">YIM 101269</strain>
    </source>
</reference>